<dbReference type="Proteomes" id="UP001059596">
    <property type="component" value="Unassembled WGS sequence"/>
</dbReference>
<protein>
    <submittedName>
        <fullName evidence="1">Uncharacterized protein</fullName>
    </submittedName>
</protein>
<dbReference type="AlphaFoldDB" id="A0A9P9YCH3"/>
<dbReference type="EMBL" id="JAMKOV010000072">
    <property type="protein sequence ID" value="KAI8034479.1"/>
    <property type="molecule type" value="Genomic_DNA"/>
</dbReference>
<evidence type="ECO:0000313" key="1">
    <source>
        <dbReference type="EMBL" id="KAI8034479.1"/>
    </source>
</evidence>
<keyword evidence="2" id="KW-1185">Reference proteome</keyword>
<proteinExistence type="predicted"/>
<reference evidence="1" key="1">
    <citation type="journal article" date="2023" name="Genome Biol. Evol.">
        <title>Long-read-based Genome Assembly of Drosophila gunungcola Reveals Fewer Chemosensory Genes in Flower-breeding Species.</title>
        <authorList>
            <person name="Negi A."/>
            <person name="Liao B.Y."/>
            <person name="Yeh S.D."/>
        </authorList>
    </citation>
    <scope>NUCLEOTIDE SEQUENCE</scope>
    <source>
        <strain evidence="1">Sukarami</strain>
    </source>
</reference>
<feature type="non-terminal residue" evidence="1">
    <location>
        <position position="1"/>
    </location>
</feature>
<evidence type="ECO:0000313" key="2">
    <source>
        <dbReference type="Proteomes" id="UP001059596"/>
    </source>
</evidence>
<sequence length="62" mass="7088">IQPIKPIFCKSSLSISFVYSSFDCRQLSILGKPHSPHAAKMITSLNDKNRWMMIAVMLIRVH</sequence>
<gene>
    <name evidence="1" type="ORF">M5D96_012753</name>
</gene>
<organism evidence="1 2">
    <name type="scientific">Drosophila gunungcola</name>
    <name type="common">fruit fly</name>
    <dbReference type="NCBI Taxonomy" id="103775"/>
    <lineage>
        <taxon>Eukaryota</taxon>
        <taxon>Metazoa</taxon>
        <taxon>Ecdysozoa</taxon>
        <taxon>Arthropoda</taxon>
        <taxon>Hexapoda</taxon>
        <taxon>Insecta</taxon>
        <taxon>Pterygota</taxon>
        <taxon>Neoptera</taxon>
        <taxon>Endopterygota</taxon>
        <taxon>Diptera</taxon>
        <taxon>Brachycera</taxon>
        <taxon>Muscomorpha</taxon>
        <taxon>Ephydroidea</taxon>
        <taxon>Drosophilidae</taxon>
        <taxon>Drosophila</taxon>
        <taxon>Sophophora</taxon>
    </lineage>
</organism>
<accession>A0A9P9YCH3</accession>
<name>A0A9P9YCH3_9MUSC</name>
<comment type="caution">
    <text evidence="1">The sequence shown here is derived from an EMBL/GenBank/DDBJ whole genome shotgun (WGS) entry which is preliminary data.</text>
</comment>